<organism evidence="2 3">
    <name type="scientific">Cordyceps militaris (strain CM01)</name>
    <name type="common">Caterpillar fungus</name>
    <dbReference type="NCBI Taxonomy" id="983644"/>
    <lineage>
        <taxon>Eukaryota</taxon>
        <taxon>Fungi</taxon>
        <taxon>Dikarya</taxon>
        <taxon>Ascomycota</taxon>
        <taxon>Pezizomycotina</taxon>
        <taxon>Sordariomycetes</taxon>
        <taxon>Hypocreomycetidae</taxon>
        <taxon>Hypocreales</taxon>
        <taxon>Cordycipitaceae</taxon>
        <taxon>Cordyceps</taxon>
    </lineage>
</organism>
<keyword evidence="1" id="KW-1133">Transmembrane helix</keyword>
<dbReference type="InParanoid" id="G3JHD5"/>
<keyword evidence="3" id="KW-1185">Reference proteome</keyword>
<keyword evidence="1" id="KW-0472">Membrane</keyword>
<dbReference type="GeneID" id="18167867"/>
<dbReference type="VEuPathDB" id="FungiDB:CCM_05849"/>
<name>G3JHD5_CORMM</name>
<evidence type="ECO:0000313" key="2">
    <source>
        <dbReference type="EMBL" id="EGX91691.1"/>
    </source>
</evidence>
<dbReference type="EMBL" id="JH126402">
    <property type="protein sequence ID" value="EGX91691.1"/>
    <property type="molecule type" value="Genomic_DNA"/>
</dbReference>
<protein>
    <recommendedName>
        <fullName evidence="4">Vacuolar sorting-associated 62</fullName>
    </recommendedName>
</protein>
<reference evidence="2 3" key="1">
    <citation type="journal article" date="2011" name="Genome Biol.">
        <title>Genome sequence of the insect pathogenic fungus Cordyceps militaris, a valued traditional Chinese medicine.</title>
        <authorList>
            <person name="Zheng P."/>
            <person name="Xia Y."/>
            <person name="Xiao G."/>
            <person name="Xiong C."/>
            <person name="Hu X."/>
            <person name="Zhang S."/>
            <person name="Zheng H."/>
            <person name="Huang Y."/>
            <person name="Zhou Y."/>
            <person name="Wang S."/>
            <person name="Zhao G.P."/>
            <person name="Liu X."/>
            <person name="St Leger R.J."/>
            <person name="Wang C."/>
        </authorList>
    </citation>
    <scope>NUCLEOTIDE SEQUENCE [LARGE SCALE GENOMIC DNA]</scope>
    <source>
        <strain evidence="2 3">CM01</strain>
    </source>
</reference>
<dbReference type="KEGG" id="cmt:CCM_05849"/>
<dbReference type="HOGENOM" id="CLU_024079_3_0_1"/>
<evidence type="ECO:0000256" key="1">
    <source>
        <dbReference type="SAM" id="Phobius"/>
    </source>
</evidence>
<proteinExistence type="predicted"/>
<dbReference type="Proteomes" id="UP000001610">
    <property type="component" value="Unassembled WGS sequence"/>
</dbReference>
<evidence type="ECO:0000313" key="3">
    <source>
        <dbReference type="Proteomes" id="UP000001610"/>
    </source>
</evidence>
<dbReference type="eggNOG" id="ENOG502R5A8">
    <property type="taxonomic scope" value="Eukaryota"/>
</dbReference>
<sequence length="311" mass="34660">MVNEEPVANPVSVSLDNLEQLNVFGKKKVALTSKDDVNKMPEWLCGETPDANGKLQNATASVVIVVERNSEDVDAFYFYFYSFDQGANMTQVKEPLGSFIGTQGGVHFGSHIGDCEQEHDSILFDYCDKGILWDPVASAYFFHLDPDSSRLTRLSPSASDPATSNLTSFFYFDGIWGDDEYSQDDPRQRKVPWVGLKRFVAGPQGPAFKGLVRKGLFPNDRGGKNVLQLAAAAFMAVYPHLFKSWRKWVTILGFCMLVALLVVGGRRVAKRRKQTKLGYAHLEAENIPLMEMPLRRDGSRSPPEIGSDDTH</sequence>
<feature type="transmembrane region" description="Helical" evidence="1">
    <location>
        <begin position="248"/>
        <end position="269"/>
    </location>
</feature>
<gene>
    <name evidence="2" type="ORF">CCM_05849</name>
</gene>
<accession>G3JHD5</accession>
<dbReference type="OrthoDB" id="188042at2759"/>
<dbReference type="AlphaFoldDB" id="G3JHD5"/>
<keyword evidence="1" id="KW-0812">Transmembrane</keyword>
<dbReference type="RefSeq" id="XP_006671056.1">
    <property type="nucleotide sequence ID" value="XM_006670993.1"/>
</dbReference>
<evidence type="ECO:0008006" key="4">
    <source>
        <dbReference type="Google" id="ProtNLM"/>
    </source>
</evidence>